<feature type="domain" description="DAHP synthase ferredoxin-like" evidence="3">
    <location>
        <begin position="1"/>
        <end position="66"/>
    </location>
</feature>
<name>A0A1M5L5E9_9ACTN</name>
<dbReference type="SUPFAM" id="SSF51569">
    <property type="entry name" value="Aldolase"/>
    <property type="match status" value="1"/>
</dbReference>
<proteinExistence type="predicted"/>
<dbReference type="InterPro" id="IPR006268">
    <property type="entry name" value="DAHP_syn_2"/>
</dbReference>
<dbReference type="NCBIfam" id="NF006421">
    <property type="entry name" value="PRK08673.1"/>
    <property type="match status" value="1"/>
</dbReference>
<evidence type="ECO:0000256" key="1">
    <source>
        <dbReference type="ARBA" id="ARBA00022679"/>
    </source>
</evidence>
<keyword evidence="1" id="KW-0808">Transferase</keyword>
<dbReference type="OrthoDB" id="9802281at2"/>
<dbReference type="InterPro" id="IPR013785">
    <property type="entry name" value="Aldolase_TIM"/>
</dbReference>
<evidence type="ECO:0000313" key="5">
    <source>
        <dbReference type="Proteomes" id="UP000186132"/>
    </source>
</evidence>
<dbReference type="Pfam" id="PF18152">
    <property type="entry name" value="DAHP_snth_FXD"/>
    <property type="match status" value="1"/>
</dbReference>
<dbReference type="Gene3D" id="3.20.20.70">
    <property type="entry name" value="Aldolase class I"/>
    <property type="match status" value="1"/>
</dbReference>
<feature type="domain" description="DAHP synthetase I/KDSA" evidence="2">
    <location>
        <begin position="90"/>
        <end position="329"/>
    </location>
</feature>
<dbReference type="GO" id="GO:0016832">
    <property type="term" value="F:aldehyde-lyase activity"/>
    <property type="evidence" value="ECO:0007669"/>
    <property type="project" value="InterPro"/>
</dbReference>
<gene>
    <name evidence="4" type="ORF">SAMN05443575_2357</name>
</gene>
<dbReference type="Pfam" id="PF00793">
    <property type="entry name" value="DAHP_synth_1"/>
    <property type="match status" value="1"/>
</dbReference>
<keyword evidence="5" id="KW-1185">Reference proteome</keyword>
<dbReference type="PANTHER" id="PTHR43018:SF1">
    <property type="entry name" value="PROTEIN AROA(G)"/>
    <property type="match status" value="1"/>
</dbReference>
<evidence type="ECO:0000313" key="4">
    <source>
        <dbReference type="EMBL" id="SHG60221.1"/>
    </source>
</evidence>
<dbReference type="PANTHER" id="PTHR43018">
    <property type="entry name" value="PHOSPHO-2-DEHYDRO-3-DEOXYHEPTONATE ALDOLASE"/>
    <property type="match status" value="1"/>
</dbReference>
<accession>A0A1M5L5E9</accession>
<dbReference type="Gene3D" id="3.30.70.1140">
    <property type="entry name" value="Phospho-2-dehydro-3-deoxyheptonate aldolase, domain 1"/>
    <property type="match status" value="1"/>
</dbReference>
<dbReference type="GO" id="GO:0009073">
    <property type="term" value="P:aromatic amino acid family biosynthetic process"/>
    <property type="evidence" value="ECO:0007669"/>
    <property type="project" value="InterPro"/>
</dbReference>
<dbReference type="InterPro" id="IPR006218">
    <property type="entry name" value="DAHP1/KDSA"/>
</dbReference>
<evidence type="ECO:0000259" key="3">
    <source>
        <dbReference type="Pfam" id="PF18152"/>
    </source>
</evidence>
<sequence>MVIVMAPGASDTDVDGVVTHIQAHGGQAFVSRGVMRTIVGVVGTEDVLETLDAAGLPGVVETMRITAPYKLVSAQNAGGAATRTTIRVGGVPIGPDTFTLIAGPCAVETPEQTLGAALMARRAGATLLRGGAYKPRTSPYAFQGLGEAGLRILAEIRDEVQLPIVTEVVDAADVDVVAEYADMLQIGTRNMQNFGLLQAVGRSGKPVMLKRGLTATYEEWLMAAEYIAQRGNLDIVLCERGVRSFEPAIRNMLDVSAVPMVQRLSHLPVIVDPSHAAGRRDLVVPLARAGIAAGADGVMVDVHPNPETALCDGAQALVGDVLDELAEAVATLPPLLGRTSAAHLAG</sequence>
<dbReference type="InterPro" id="IPR052899">
    <property type="entry name" value="Class-I_DAHP_synthase"/>
</dbReference>
<dbReference type="AlphaFoldDB" id="A0A1M5L5E9"/>
<organism evidence="4 5">
    <name type="scientific">Jatrophihabitans endophyticus</name>
    <dbReference type="NCBI Taxonomy" id="1206085"/>
    <lineage>
        <taxon>Bacteria</taxon>
        <taxon>Bacillati</taxon>
        <taxon>Actinomycetota</taxon>
        <taxon>Actinomycetes</taxon>
        <taxon>Jatrophihabitantales</taxon>
        <taxon>Jatrophihabitantaceae</taxon>
        <taxon>Jatrophihabitans</taxon>
    </lineage>
</organism>
<protein>
    <submittedName>
        <fullName evidence="4">3-deoxy-D-arabinoheptulosonate-7-phosphate synthase</fullName>
    </submittedName>
</protein>
<dbReference type="EMBL" id="FQVU01000003">
    <property type="protein sequence ID" value="SHG60221.1"/>
    <property type="molecule type" value="Genomic_DNA"/>
</dbReference>
<dbReference type="InterPro" id="IPR041071">
    <property type="entry name" value="DAHP_snth_FXD"/>
</dbReference>
<evidence type="ECO:0000259" key="2">
    <source>
        <dbReference type="Pfam" id="PF00793"/>
    </source>
</evidence>
<dbReference type="NCBIfam" id="TIGR01361">
    <property type="entry name" value="DAHP_synth_Bsub"/>
    <property type="match status" value="1"/>
</dbReference>
<reference evidence="4 5" key="1">
    <citation type="submission" date="2016-11" db="EMBL/GenBank/DDBJ databases">
        <authorList>
            <person name="Jaros S."/>
            <person name="Januszkiewicz K."/>
            <person name="Wedrychowicz H."/>
        </authorList>
    </citation>
    <scope>NUCLEOTIDE SEQUENCE [LARGE SCALE GENOMIC DNA]</scope>
    <source>
        <strain evidence="4 5">DSM 45627</strain>
    </source>
</reference>
<dbReference type="STRING" id="1206085.SAMN05443575_2357"/>
<dbReference type="GO" id="GO:0016740">
    <property type="term" value="F:transferase activity"/>
    <property type="evidence" value="ECO:0007669"/>
    <property type="project" value="UniProtKB-KW"/>
</dbReference>
<dbReference type="RefSeq" id="WP_073390390.1">
    <property type="nucleotide sequence ID" value="NZ_FQVU01000003.1"/>
</dbReference>
<dbReference type="Proteomes" id="UP000186132">
    <property type="component" value="Unassembled WGS sequence"/>
</dbReference>
<dbReference type="NCBIfam" id="NF009239">
    <property type="entry name" value="PRK12595.1"/>
    <property type="match status" value="1"/>
</dbReference>